<proteinExistence type="predicted"/>
<reference evidence="4 5" key="2">
    <citation type="journal article" date="2021" name="Int. J. Food Microbiol.">
        <title>Safety demonstration of a microbial species for use in the food chain: Weissella confusa.</title>
        <authorList>
            <person name="Bourdichon F."/>
            <person name="Patrone V."/>
            <person name="Fontana A."/>
            <person name="Milani G."/>
            <person name="Morelli L."/>
        </authorList>
    </citation>
    <scope>NUCLEOTIDE SEQUENCE [LARGE SCALE GENOMIC DNA]</scope>
    <source>
        <strain evidence="3">CCUG 30943</strain>
        <strain evidence="4 5">CCUG 43002</strain>
    </source>
</reference>
<organism evidence="4 5">
    <name type="scientific">Weissella confusa</name>
    <name type="common">Lactobacillus confusus</name>
    <dbReference type="NCBI Taxonomy" id="1583"/>
    <lineage>
        <taxon>Bacteria</taxon>
        <taxon>Bacillati</taxon>
        <taxon>Bacillota</taxon>
        <taxon>Bacilli</taxon>
        <taxon>Lactobacillales</taxon>
        <taxon>Lactobacillaceae</taxon>
        <taxon>Weissella</taxon>
    </lineage>
</organism>
<dbReference type="RefSeq" id="WP_003608070.1">
    <property type="nucleotide sequence ID" value="NZ_ALXH01000041.1"/>
</dbReference>
<feature type="region of interest" description="Disordered" evidence="1">
    <location>
        <begin position="156"/>
        <end position="226"/>
    </location>
</feature>
<sequence>MNKLKFSILGLIGLIIAVPIYLFSASYAMSWFSPEDRPQNPVHQSERVSASLASIQSFNDKLIAAGINPVEPASYIDSMSNTDSQTSNPTIARTSRFVRAESNEDAILAQSEDTTPVFESTSTPSSIISAAASATPTINSGVTQESALSSITQLSSSESSATSTSGNSSVTTTTSSTSSDSSEVSSSLSSTTTSESSNTEDGSGTADDLTNSEITPDTDISTVEKS</sequence>
<dbReference type="AlphaFoldDB" id="A0A4Z0RIJ5"/>
<dbReference type="Proteomes" id="UP000728106">
    <property type="component" value="Unassembled WGS sequence"/>
</dbReference>
<name>A0A4Z0RIJ5_WEICO</name>
<reference evidence="4" key="1">
    <citation type="submission" date="2020-02" db="EMBL/GenBank/DDBJ databases">
        <authorList>
            <person name="Fontana A."/>
            <person name="Patrone V."/>
            <person name="Morelli L."/>
        </authorList>
    </citation>
    <scope>NUCLEOTIDE SEQUENCE</scope>
    <source>
        <strain evidence="3">CCUG 30943</strain>
        <strain evidence="4">CCUG 43002</strain>
    </source>
</reference>
<evidence type="ECO:0000313" key="3">
    <source>
        <dbReference type="EMBL" id="MBJ7632752.1"/>
    </source>
</evidence>
<evidence type="ECO:0000256" key="2">
    <source>
        <dbReference type="SAM" id="Phobius"/>
    </source>
</evidence>
<accession>A0A4Z0RIJ5</accession>
<keyword evidence="2" id="KW-0812">Transmembrane</keyword>
<feature type="compositionally biased region" description="Polar residues" evidence="1">
    <location>
        <begin position="208"/>
        <end position="226"/>
    </location>
</feature>
<dbReference type="EMBL" id="JAAOCP010000008">
    <property type="protein sequence ID" value="MBJ7639235.1"/>
    <property type="molecule type" value="Genomic_DNA"/>
</dbReference>
<dbReference type="Proteomes" id="UP000808038">
    <property type="component" value="Unassembled WGS sequence"/>
</dbReference>
<feature type="compositionally biased region" description="Low complexity" evidence="1">
    <location>
        <begin position="156"/>
        <end position="205"/>
    </location>
</feature>
<keyword evidence="2" id="KW-1133">Transmembrane helix</keyword>
<evidence type="ECO:0000313" key="5">
    <source>
        <dbReference type="Proteomes" id="UP000728106"/>
    </source>
</evidence>
<keyword evidence="2" id="KW-0472">Membrane</keyword>
<comment type="caution">
    <text evidence="4">The sequence shown here is derived from an EMBL/GenBank/DDBJ whole genome shotgun (WGS) entry which is preliminary data.</text>
</comment>
<feature type="transmembrane region" description="Helical" evidence="2">
    <location>
        <begin position="6"/>
        <end position="29"/>
    </location>
</feature>
<protein>
    <submittedName>
        <fullName evidence="4">Uncharacterized protein</fullName>
    </submittedName>
</protein>
<evidence type="ECO:0000313" key="4">
    <source>
        <dbReference type="EMBL" id="MBJ7639235.1"/>
    </source>
</evidence>
<keyword evidence="5" id="KW-1185">Reference proteome</keyword>
<evidence type="ECO:0000256" key="1">
    <source>
        <dbReference type="SAM" id="MobiDB-lite"/>
    </source>
</evidence>
<gene>
    <name evidence="4" type="ORF">HAU20_07545</name>
    <name evidence="3" type="ORF">HAU43_06600</name>
</gene>
<dbReference type="EMBL" id="JAAOCX010000007">
    <property type="protein sequence ID" value="MBJ7632752.1"/>
    <property type="molecule type" value="Genomic_DNA"/>
</dbReference>